<keyword evidence="9" id="KW-1185">Reference proteome</keyword>
<evidence type="ECO:0000256" key="5">
    <source>
        <dbReference type="SAM" id="Phobius"/>
    </source>
</evidence>
<dbReference type="Pfam" id="PF00083">
    <property type="entry name" value="Sugar_tr"/>
    <property type="match status" value="1"/>
</dbReference>
<protein>
    <recommendedName>
        <fullName evidence="7">Major facilitator superfamily (MFS) profile domain-containing protein</fullName>
    </recommendedName>
</protein>
<feature type="transmembrane region" description="Helical" evidence="5">
    <location>
        <begin position="277"/>
        <end position="301"/>
    </location>
</feature>
<feature type="transmembrane region" description="Helical" evidence="5">
    <location>
        <begin position="343"/>
        <end position="363"/>
    </location>
</feature>
<feature type="transmembrane region" description="Helical" evidence="5">
    <location>
        <begin position="75"/>
        <end position="96"/>
    </location>
</feature>
<accession>A0AAV8ZKS3</accession>
<dbReference type="PANTHER" id="PTHR48021:SF32">
    <property type="entry name" value="FACILITATED TREHALOSE TRANSPORTER TRET1-2 HOMOLOG-LIKE PROTEIN"/>
    <property type="match status" value="1"/>
</dbReference>
<evidence type="ECO:0000313" key="9">
    <source>
        <dbReference type="Proteomes" id="UP001162156"/>
    </source>
</evidence>
<dbReference type="SUPFAM" id="SSF103473">
    <property type="entry name" value="MFS general substrate transporter"/>
    <property type="match status" value="1"/>
</dbReference>
<dbReference type="Gene3D" id="1.20.1250.20">
    <property type="entry name" value="MFS general substrate transporter like domains"/>
    <property type="match status" value="2"/>
</dbReference>
<keyword evidence="6" id="KW-0732">Signal</keyword>
<dbReference type="InterPro" id="IPR050549">
    <property type="entry name" value="MFS_Trehalose_Transporter"/>
</dbReference>
<proteinExistence type="predicted"/>
<name>A0AAV8ZKS3_9CUCU</name>
<reference evidence="8" key="1">
    <citation type="journal article" date="2023" name="Insect Mol. Biol.">
        <title>Genome sequencing provides insights into the evolution of gene families encoding plant cell wall-degrading enzymes in longhorned beetles.</title>
        <authorList>
            <person name="Shin N.R."/>
            <person name="Okamura Y."/>
            <person name="Kirsch R."/>
            <person name="Pauchet Y."/>
        </authorList>
    </citation>
    <scope>NUCLEOTIDE SEQUENCE</scope>
    <source>
        <strain evidence="8">RBIC_L_NR</strain>
    </source>
</reference>
<comment type="caution">
    <text evidence="8">The sequence shown here is derived from an EMBL/GenBank/DDBJ whole genome shotgun (WGS) entry which is preliminary data.</text>
</comment>
<feature type="transmembrane region" description="Helical" evidence="5">
    <location>
        <begin position="45"/>
        <end position="63"/>
    </location>
</feature>
<dbReference type="GO" id="GO:0022857">
    <property type="term" value="F:transmembrane transporter activity"/>
    <property type="evidence" value="ECO:0007669"/>
    <property type="project" value="InterPro"/>
</dbReference>
<keyword evidence="3 5" id="KW-1133">Transmembrane helix</keyword>
<keyword evidence="4 5" id="KW-0472">Membrane</keyword>
<feature type="transmembrane region" description="Helical" evidence="5">
    <location>
        <begin position="103"/>
        <end position="121"/>
    </location>
</feature>
<dbReference type="Proteomes" id="UP001162156">
    <property type="component" value="Unassembled WGS sequence"/>
</dbReference>
<evidence type="ECO:0000259" key="7">
    <source>
        <dbReference type="PROSITE" id="PS50850"/>
    </source>
</evidence>
<dbReference type="PROSITE" id="PS50850">
    <property type="entry name" value="MFS"/>
    <property type="match status" value="1"/>
</dbReference>
<dbReference type="PANTHER" id="PTHR48021">
    <property type="match status" value="1"/>
</dbReference>
<feature type="domain" description="Major facilitator superfamily (MFS) profile" evidence="7">
    <location>
        <begin position="1"/>
        <end position="367"/>
    </location>
</feature>
<dbReference type="EMBL" id="JANEYF010001415">
    <property type="protein sequence ID" value="KAJ8964230.1"/>
    <property type="molecule type" value="Genomic_DNA"/>
</dbReference>
<dbReference type="GO" id="GO:0016020">
    <property type="term" value="C:membrane"/>
    <property type="evidence" value="ECO:0007669"/>
    <property type="project" value="UniProtKB-SubCell"/>
</dbReference>
<feature type="transmembrane region" description="Helical" evidence="5">
    <location>
        <begin position="205"/>
        <end position="225"/>
    </location>
</feature>
<dbReference type="InterPro" id="IPR005828">
    <property type="entry name" value="MFS_sugar_transport-like"/>
</dbReference>
<dbReference type="InterPro" id="IPR036259">
    <property type="entry name" value="MFS_trans_sf"/>
</dbReference>
<gene>
    <name evidence="8" type="ORF">NQ314_005059</name>
</gene>
<evidence type="ECO:0000313" key="8">
    <source>
        <dbReference type="EMBL" id="KAJ8964230.1"/>
    </source>
</evidence>
<evidence type="ECO:0000256" key="6">
    <source>
        <dbReference type="SAM" id="SignalP"/>
    </source>
</evidence>
<comment type="subcellular location">
    <subcellularLocation>
        <location evidence="1">Membrane</location>
        <topology evidence="1">Multi-pass membrane protein</topology>
    </subcellularLocation>
</comment>
<feature type="transmembrane region" description="Helical" evidence="5">
    <location>
        <begin position="6"/>
        <end position="33"/>
    </location>
</feature>
<keyword evidence="2 5" id="KW-0812">Transmembrane</keyword>
<dbReference type="AlphaFoldDB" id="A0AAV8ZKS3"/>
<evidence type="ECO:0000256" key="1">
    <source>
        <dbReference type="ARBA" id="ARBA00004141"/>
    </source>
</evidence>
<dbReference type="InterPro" id="IPR020846">
    <property type="entry name" value="MFS_dom"/>
</dbReference>
<feature type="transmembrane region" description="Helical" evidence="5">
    <location>
        <begin position="234"/>
        <end position="257"/>
    </location>
</feature>
<feature type="signal peptide" evidence="6">
    <location>
        <begin position="1"/>
        <end position="15"/>
    </location>
</feature>
<evidence type="ECO:0000256" key="2">
    <source>
        <dbReference type="ARBA" id="ARBA00022692"/>
    </source>
</evidence>
<evidence type="ECO:0000256" key="4">
    <source>
        <dbReference type="ARBA" id="ARBA00023136"/>
    </source>
</evidence>
<evidence type="ECO:0000256" key="3">
    <source>
        <dbReference type="ARBA" id="ARBA00022989"/>
    </source>
</evidence>
<sequence length="382" mass="43382">MTSKLMLQILACCMADTIVIHAGINMAFSAVLLPQLGENNSDIHISKSEATWIGLSAVALVYVSEITHPKLRPMLLSFNSIFVTFGILLTCVLGLWFQWRTMAFIYFSIAVFSLFLIWFLPESPHWLVVFKNDTQGASKSLSWLYTNNLLFEQQFRKILETKNENHQLGELNEKTQLSGAYVIIFYAVDLFREIGGHFQNGIDEYVALVLLGTIRFVMSMVSAFISKKVGRRPLMFISAIGMCVTSLIAGLYMYLTLIPKDVYDNLNITNDITNDNIPLYCVLGYVCFSSLGYLVIPWTLIGELLPVKVRGKLGGMLISVAYVLMFIVVKIFPYLLIVVSIQYLFYIMSVINLFGFAFLYFFLPETLGKTFNDIEKCFVKRQ</sequence>
<feature type="chain" id="PRO_5043675946" description="Major facilitator superfamily (MFS) profile domain-containing protein" evidence="6">
    <location>
        <begin position="16"/>
        <end position="382"/>
    </location>
</feature>
<organism evidence="8 9">
    <name type="scientific">Rhamnusium bicolor</name>
    <dbReference type="NCBI Taxonomy" id="1586634"/>
    <lineage>
        <taxon>Eukaryota</taxon>
        <taxon>Metazoa</taxon>
        <taxon>Ecdysozoa</taxon>
        <taxon>Arthropoda</taxon>
        <taxon>Hexapoda</taxon>
        <taxon>Insecta</taxon>
        <taxon>Pterygota</taxon>
        <taxon>Neoptera</taxon>
        <taxon>Endopterygota</taxon>
        <taxon>Coleoptera</taxon>
        <taxon>Polyphaga</taxon>
        <taxon>Cucujiformia</taxon>
        <taxon>Chrysomeloidea</taxon>
        <taxon>Cerambycidae</taxon>
        <taxon>Lepturinae</taxon>
        <taxon>Rhagiini</taxon>
        <taxon>Rhamnusium</taxon>
    </lineage>
</organism>
<feature type="transmembrane region" description="Helical" evidence="5">
    <location>
        <begin position="313"/>
        <end position="337"/>
    </location>
</feature>